<sequence>MPRIRKCLAQQEPTKKTSSATKCRACARTHASSVVAPRSKSDPSSHQSHAKVYPAPPASYPSCLFRHAQLHA</sequence>
<reference evidence="3" key="2">
    <citation type="submission" date="2010-04" db="EMBL/GenBank/DDBJ databases">
        <authorList>
            <person name="Buell R."/>
            <person name="Hamilton J."/>
            <person name="Hostetler J."/>
        </authorList>
    </citation>
    <scope>NUCLEOTIDE SEQUENCE [LARGE SCALE GENOMIC DNA]</scope>
    <source>
        <strain evidence="3">DAOM:BR144</strain>
    </source>
</reference>
<evidence type="ECO:0000313" key="2">
    <source>
        <dbReference type="EnsemblProtists" id="PYU1_T001683"/>
    </source>
</evidence>
<name>K3W9P2_GLOUD</name>
<proteinExistence type="predicted"/>
<dbReference type="HOGENOM" id="CLU_2727814_0_0_1"/>
<reference evidence="2" key="3">
    <citation type="submission" date="2015-02" db="UniProtKB">
        <authorList>
            <consortium name="EnsemblProtists"/>
        </authorList>
    </citation>
    <scope>IDENTIFICATION</scope>
    <source>
        <strain evidence="2">DAOM BR144</strain>
    </source>
</reference>
<dbReference type="EMBL" id="GL376626">
    <property type="status" value="NOT_ANNOTATED_CDS"/>
    <property type="molecule type" value="Genomic_DNA"/>
</dbReference>
<organism evidence="2 3">
    <name type="scientific">Globisporangium ultimum (strain ATCC 200006 / CBS 805.95 / DAOM BR144)</name>
    <name type="common">Pythium ultimum</name>
    <dbReference type="NCBI Taxonomy" id="431595"/>
    <lineage>
        <taxon>Eukaryota</taxon>
        <taxon>Sar</taxon>
        <taxon>Stramenopiles</taxon>
        <taxon>Oomycota</taxon>
        <taxon>Peronosporomycetes</taxon>
        <taxon>Pythiales</taxon>
        <taxon>Pythiaceae</taxon>
        <taxon>Globisporangium</taxon>
    </lineage>
</organism>
<evidence type="ECO:0000256" key="1">
    <source>
        <dbReference type="SAM" id="MobiDB-lite"/>
    </source>
</evidence>
<keyword evidence="3" id="KW-1185">Reference proteome</keyword>
<dbReference type="EnsemblProtists" id="PYU1_T001683">
    <property type="protein sequence ID" value="PYU1_T001683"/>
    <property type="gene ID" value="PYU1_G001682"/>
</dbReference>
<dbReference type="InParanoid" id="K3W9P2"/>
<feature type="region of interest" description="Disordered" evidence="1">
    <location>
        <begin position="1"/>
        <end position="60"/>
    </location>
</feature>
<dbReference type="Proteomes" id="UP000019132">
    <property type="component" value="Unassembled WGS sequence"/>
</dbReference>
<dbReference type="VEuPathDB" id="FungiDB:PYU1_G001682"/>
<evidence type="ECO:0000313" key="3">
    <source>
        <dbReference type="Proteomes" id="UP000019132"/>
    </source>
</evidence>
<reference evidence="3" key="1">
    <citation type="journal article" date="2010" name="Genome Biol.">
        <title>Genome sequence of the necrotrophic plant pathogen Pythium ultimum reveals original pathogenicity mechanisms and effector repertoire.</title>
        <authorList>
            <person name="Levesque C.A."/>
            <person name="Brouwer H."/>
            <person name="Cano L."/>
            <person name="Hamilton J.P."/>
            <person name="Holt C."/>
            <person name="Huitema E."/>
            <person name="Raffaele S."/>
            <person name="Robideau G.P."/>
            <person name="Thines M."/>
            <person name="Win J."/>
            <person name="Zerillo M.M."/>
            <person name="Beakes G.W."/>
            <person name="Boore J.L."/>
            <person name="Busam D."/>
            <person name="Dumas B."/>
            <person name="Ferriera S."/>
            <person name="Fuerstenberg S.I."/>
            <person name="Gachon C.M."/>
            <person name="Gaulin E."/>
            <person name="Govers F."/>
            <person name="Grenville-Briggs L."/>
            <person name="Horner N."/>
            <person name="Hostetler J."/>
            <person name="Jiang R.H."/>
            <person name="Johnson J."/>
            <person name="Krajaejun T."/>
            <person name="Lin H."/>
            <person name="Meijer H.J."/>
            <person name="Moore B."/>
            <person name="Morris P."/>
            <person name="Phuntmart V."/>
            <person name="Puiu D."/>
            <person name="Shetty J."/>
            <person name="Stajich J.E."/>
            <person name="Tripathy S."/>
            <person name="Wawra S."/>
            <person name="van West P."/>
            <person name="Whitty B.R."/>
            <person name="Coutinho P.M."/>
            <person name="Henrissat B."/>
            <person name="Martin F."/>
            <person name="Thomas P.D."/>
            <person name="Tyler B.M."/>
            <person name="De Vries R.P."/>
            <person name="Kamoun S."/>
            <person name="Yandell M."/>
            <person name="Tisserat N."/>
            <person name="Buell C.R."/>
        </authorList>
    </citation>
    <scope>NUCLEOTIDE SEQUENCE</scope>
    <source>
        <strain evidence="3">DAOM:BR144</strain>
    </source>
</reference>
<accession>K3W9P2</accession>
<dbReference type="AlphaFoldDB" id="K3W9P2"/>
<protein>
    <submittedName>
        <fullName evidence="2">Uncharacterized protein</fullName>
    </submittedName>
</protein>